<evidence type="ECO:0000313" key="2">
    <source>
        <dbReference type="EMBL" id="WWC91852.1"/>
    </source>
</evidence>
<feature type="region of interest" description="Disordered" evidence="1">
    <location>
        <begin position="285"/>
        <end position="307"/>
    </location>
</feature>
<feature type="compositionally biased region" description="Basic residues" evidence="1">
    <location>
        <begin position="128"/>
        <end position="139"/>
    </location>
</feature>
<feature type="compositionally biased region" description="Low complexity" evidence="1">
    <location>
        <begin position="150"/>
        <end position="162"/>
    </location>
</feature>
<gene>
    <name evidence="2" type="ORF">L201_006799</name>
</gene>
<feature type="region of interest" description="Disordered" evidence="1">
    <location>
        <begin position="390"/>
        <end position="412"/>
    </location>
</feature>
<accession>A0AAX4K2T1</accession>
<feature type="compositionally biased region" description="Acidic residues" evidence="1">
    <location>
        <begin position="403"/>
        <end position="412"/>
    </location>
</feature>
<sequence length="412" mass="45690">MAAQPPASLQSFDIPTSPFYTPLGKRRAASPTLQDDDTPVAPSFDHLESHGNGFTPITHRDKRRRPNLANGFQGLSITTSSPSTDTARQQPSGLSTDNASEEDEGIGLSHHVDTDDVKVEVLPDRSSPKNHHQRHHSNTHHWSIPNRAGPSSSSSSTSPTSSEENYDSDATFSHRFQRHRRYAGVAQQADEIVQPDQSTVFGQDSDLGVEDVTVPSPLGNRRRRDEDDGMVNMEPQGKKARKEDAIDIDMNGVEALRGIDSDYEVRRSKTRTIWHEPEKDRIVITSLSDTSSSRGSSRSPSPEFNTAEEMHLSQPGMKGFTLSPSLLTHLLKQQREQFGMNGSLNQNQNSLVLYRPMGIPPGEWENSIVQAWQTGQGYVDSGRFEEVNDDEYQNEAQSVDIPMDVDGDVEMS</sequence>
<dbReference type="AlphaFoldDB" id="A0AAX4K2T1"/>
<feature type="region of interest" description="Disordered" evidence="1">
    <location>
        <begin position="1"/>
        <end position="242"/>
    </location>
</feature>
<proteinExistence type="predicted"/>
<feature type="compositionally biased region" description="Polar residues" evidence="1">
    <location>
        <begin position="73"/>
        <end position="98"/>
    </location>
</feature>
<dbReference type="RefSeq" id="XP_066078614.1">
    <property type="nucleotide sequence ID" value="XM_066222517.1"/>
</dbReference>
<evidence type="ECO:0000313" key="3">
    <source>
        <dbReference type="Proteomes" id="UP001355207"/>
    </source>
</evidence>
<feature type="compositionally biased region" description="Low complexity" evidence="1">
    <location>
        <begin position="285"/>
        <end position="302"/>
    </location>
</feature>
<dbReference type="EMBL" id="CP144106">
    <property type="protein sequence ID" value="WWC91852.1"/>
    <property type="molecule type" value="Genomic_DNA"/>
</dbReference>
<evidence type="ECO:0000256" key="1">
    <source>
        <dbReference type="SAM" id="MobiDB-lite"/>
    </source>
</evidence>
<reference evidence="2 3" key="1">
    <citation type="submission" date="2024-01" db="EMBL/GenBank/DDBJ databases">
        <title>Comparative genomics of Cryptococcus and Kwoniella reveals pathogenesis evolution and contrasting modes of karyotype evolution via chromosome fusion or intercentromeric recombination.</title>
        <authorList>
            <person name="Coelho M.A."/>
            <person name="David-Palma M."/>
            <person name="Shea T."/>
            <person name="Bowers K."/>
            <person name="McGinley-Smith S."/>
            <person name="Mohammad A.W."/>
            <person name="Gnirke A."/>
            <person name="Yurkov A.M."/>
            <person name="Nowrousian M."/>
            <person name="Sun S."/>
            <person name="Cuomo C.A."/>
            <person name="Heitman J."/>
        </authorList>
    </citation>
    <scope>NUCLEOTIDE SEQUENCE [LARGE SCALE GENOMIC DNA]</scope>
    <source>
        <strain evidence="2 3">CBS 6074</strain>
    </source>
</reference>
<feature type="compositionally biased region" description="Basic and acidic residues" evidence="1">
    <location>
        <begin position="110"/>
        <end position="127"/>
    </location>
</feature>
<organism evidence="2 3">
    <name type="scientific">Kwoniella dendrophila CBS 6074</name>
    <dbReference type="NCBI Taxonomy" id="1295534"/>
    <lineage>
        <taxon>Eukaryota</taxon>
        <taxon>Fungi</taxon>
        <taxon>Dikarya</taxon>
        <taxon>Basidiomycota</taxon>
        <taxon>Agaricomycotina</taxon>
        <taxon>Tremellomycetes</taxon>
        <taxon>Tremellales</taxon>
        <taxon>Cryptococcaceae</taxon>
        <taxon>Kwoniella</taxon>
    </lineage>
</organism>
<dbReference type="GeneID" id="91097468"/>
<protein>
    <submittedName>
        <fullName evidence="2">Uncharacterized protein</fullName>
    </submittedName>
</protein>
<name>A0AAX4K2T1_9TREE</name>
<keyword evidence="3" id="KW-1185">Reference proteome</keyword>
<dbReference type="Proteomes" id="UP001355207">
    <property type="component" value="Chromosome 9"/>
</dbReference>